<protein>
    <submittedName>
        <fullName evidence="3">IS110 family transposase</fullName>
    </submittedName>
</protein>
<reference evidence="3 4" key="1">
    <citation type="submission" date="2019-06" db="EMBL/GenBank/DDBJ databases">
        <title>Lysobacter alkalisoli sp. nov. isolated from saline-alkali soil.</title>
        <authorList>
            <person name="Sun J.-Q."/>
            <person name="Xu L."/>
        </authorList>
    </citation>
    <scope>NUCLEOTIDE SEQUENCE [LARGE SCALE GENOMIC DNA]</scope>
    <source>
        <strain evidence="3 4">SJ-36</strain>
    </source>
</reference>
<dbReference type="GO" id="GO:0006313">
    <property type="term" value="P:DNA transposition"/>
    <property type="evidence" value="ECO:0007669"/>
    <property type="project" value="InterPro"/>
</dbReference>
<name>A0A514BNW1_9GAMM</name>
<sequence>MRERYLRWRADAAVRGQAATPASSSKCRPHSRRNPKKRVSSSRMPSALACQLPELGRLDGKAIAKLIGVAPLARDSGLMRGRRHVWGDRHEIRAVLYMSMLTAIRYEPRLRDFYQALRTRGKAAKVAIVAAMRKPLVILNARMRDALVEAPQMR</sequence>
<dbReference type="GO" id="GO:0004803">
    <property type="term" value="F:transposase activity"/>
    <property type="evidence" value="ECO:0007669"/>
    <property type="project" value="InterPro"/>
</dbReference>
<keyword evidence="4" id="KW-1185">Reference proteome</keyword>
<proteinExistence type="predicted"/>
<accession>A0A514BNW1</accession>
<dbReference type="PANTHER" id="PTHR33055">
    <property type="entry name" value="TRANSPOSASE FOR INSERTION SEQUENCE ELEMENT IS1111A"/>
    <property type="match status" value="1"/>
</dbReference>
<dbReference type="EMBL" id="CP041242">
    <property type="protein sequence ID" value="QDH69076.1"/>
    <property type="molecule type" value="Genomic_DNA"/>
</dbReference>
<evidence type="ECO:0000256" key="1">
    <source>
        <dbReference type="SAM" id="MobiDB-lite"/>
    </source>
</evidence>
<dbReference type="AlphaFoldDB" id="A0A514BNW1"/>
<feature type="compositionally biased region" description="Basic residues" evidence="1">
    <location>
        <begin position="27"/>
        <end position="40"/>
    </location>
</feature>
<dbReference type="KEGG" id="lyj:FKV23_02385"/>
<dbReference type="OrthoDB" id="9795150at2"/>
<evidence type="ECO:0000313" key="4">
    <source>
        <dbReference type="Proteomes" id="UP000317199"/>
    </source>
</evidence>
<feature type="domain" description="Transposase IS116/IS110/IS902 C-terminal" evidence="2">
    <location>
        <begin position="57"/>
        <end position="115"/>
    </location>
</feature>
<evidence type="ECO:0000313" key="3">
    <source>
        <dbReference type="EMBL" id="QDH69076.1"/>
    </source>
</evidence>
<evidence type="ECO:0000259" key="2">
    <source>
        <dbReference type="Pfam" id="PF02371"/>
    </source>
</evidence>
<organism evidence="3 4">
    <name type="scientific">Marilutibacter alkalisoli</name>
    <dbReference type="NCBI Taxonomy" id="2591633"/>
    <lineage>
        <taxon>Bacteria</taxon>
        <taxon>Pseudomonadati</taxon>
        <taxon>Pseudomonadota</taxon>
        <taxon>Gammaproteobacteria</taxon>
        <taxon>Lysobacterales</taxon>
        <taxon>Lysobacteraceae</taxon>
        <taxon>Marilutibacter</taxon>
    </lineage>
</organism>
<dbReference type="Proteomes" id="UP000317199">
    <property type="component" value="Chromosome"/>
</dbReference>
<feature type="region of interest" description="Disordered" evidence="1">
    <location>
        <begin position="16"/>
        <end position="44"/>
    </location>
</feature>
<dbReference type="GO" id="GO:0003677">
    <property type="term" value="F:DNA binding"/>
    <property type="evidence" value="ECO:0007669"/>
    <property type="project" value="InterPro"/>
</dbReference>
<dbReference type="InterPro" id="IPR003346">
    <property type="entry name" value="Transposase_20"/>
</dbReference>
<dbReference type="InterPro" id="IPR047650">
    <property type="entry name" value="Transpos_IS110"/>
</dbReference>
<dbReference type="PANTHER" id="PTHR33055:SF13">
    <property type="entry name" value="TRANSPOSASE"/>
    <property type="match status" value="1"/>
</dbReference>
<dbReference type="Pfam" id="PF02371">
    <property type="entry name" value="Transposase_20"/>
    <property type="match status" value="1"/>
</dbReference>
<gene>
    <name evidence="3" type="ORF">FKV23_02385</name>
</gene>